<evidence type="ECO:0000313" key="2">
    <source>
        <dbReference type="Proteomes" id="UP001177003"/>
    </source>
</evidence>
<dbReference type="AlphaFoldDB" id="A0AA35ZWU8"/>
<name>A0AA35ZWU8_LACSI</name>
<sequence>MGKRFGFVRFSGNVNIDHMIKNLCEVWFGYHKLFASVPHIHKKEFNFHKEPPKVEKKRENFSVSYANVVRGGHSLPLRDWSKDSFRHILAKWGSIAHLDDNIREDVYKSCVCIITSFLGIISIVIKVSINGEIFPIHIKEAPGWNPTFVCEFNNIANDSVDAINRFEQEQDGSNDSLIDKEDVSLDPFGIYDVMKKNG</sequence>
<protein>
    <submittedName>
        <fullName evidence="1">Uncharacterized protein</fullName>
    </submittedName>
</protein>
<organism evidence="1 2">
    <name type="scientific">Lactuca saligna</name>
    <name type="common">Willowleaf lettuce</name>
    <dbReference type="NCBI Taxonomy" id="75948"/>
    <lineage>
        <taxon>Eukaryota</taxon>
        <taxon>Viridiplantae</taxon>
        <taxon>Streptophyta</taxon>
        <taxon>Embryophyta</taxon>
        <taxon>Tracheophyta</taxon>
        <taxon>Spermatophyta</taxon>
        <taxon>Magnoliopsida</taxon>
        <taxon>eudicotyledons</taxon>
        <taxon>Gunneridae</taxon>
        <taxon>Pentapetalae</taxon>
        <taxon>asterids</taxon>
        <taxon>campanulids</taxon>
        <taxon>Asterales</taxon>
        <taxon>Asteraceae</taxon>
        <taxon>Cichorioideae</taxon>
        <taxon>Cichorieae</taxon>
        <taxon>Lactucinae</taxon>
        <taxon>Lactuca</taxon>
    </lineage>
</organism>
<accession>A0AA35ZWU8</accession>
<proteinExistence type="predicted"/>
<gene>
    <name evidence="1" type="ORF">LSALG_LOCUS38027</name>
</gene>
<dbReference type="Proteomes" id="UP001177003">
    <property type="component" value="Chromosome 8"/>
</dbReference>
<evidence type="ECO:0000313" key="1">
    <source>
        <dbReference type="EMBL" id="CAI9299312.1"/>
    </source>
</evidence>
<keyword evidence="2" id="KW-1185">Reference proteome</keyword>
<reference evidence="1" key="1">
    <citation type="submission" date="2023-04" db="EMBL/GenBank/DDBJ databases">
        <authorList>
            <person name="Vijverberg K."/>
            <person name="Xiong W."/>
            <person name="Schranz E."/>
        </authorList>
    </citation>
    <scope>NUCLEOTIDE SEQUENCE</scope>
</reference>
<dbReference type="EMBL" id="OX465084">
    <property type="protein sequence ID" value="CAI9299312.1"/>
    <property type="molecule type" value="Genomic_DNA"/>
</dbReference>